<dbReference type="GO" id="GO:0006355">
    <property type="term" value="P:regulation of DNA-templated transcription"/>
    <property type="evidence" value="ECO:0007669"/>
    <property type="project" value="InterPro"/>
</dbReference>
<feature type="region of interest" description="Disordered" evidence="1">
    <location>
        <begin position="39"/>
        <end position="86"/>
    </location>
</feature>
<accession>A0A1S9RFC6</accession>
<feature type="compositionally biased region" description="Basic residues" evidence="1">
    <location>
        <begin position="311"/>
        <end position="323"/>
    </location>
</feature>
<feature type="region of interest" description="Disordered" evidence="1">
    <location>
        <begin position="308"/>
        <end position="328"/>
    </location>
</feature>
<evidence type="ECO:0008006" key="4">
    <source>
        <dbReference type="Google" id="ProtNLM"/>
    </source>
</evidence>
<dbReference type="InterPro" id="IPR013088">
    <property type="entry name" value="Znf_NHR/GATA"/>
</dbReference>
<evidence type="ECO:0000313" key="2">
    <source>
        <dbReference type="EMBL" id="OOQ84212.1"/>
    </source>
</evidence>
<dbReference type="GO" id="GO:0008270">
    <property type="term" value="F:zinc ion binding"/>
    <property type="evidence" value="ECO:0007669"/>
    <property type="project" value="InterPro"/>
</dbReference>
<feature type="compositionally biased region" description="Polar residues" evidence="1">
    <location>
        <begin position="41"/>
        <end position="51"/>
    </location>
</feature>
<organism evidence="2 3">
    <name type="scientific">Penicillium brasilianum</name>
    <dbReference type="NCBI Taxonomy" id="104259"/>
    <lineage>
        <taxon>Eukaryota</taxon>
        <taxon>Fungi</taxon>
        <taxon>Dikarya</taxon>
        <taxon>Ascomycota</taxon>
        <taxon>Pezizomycotina</taxon>
        <taxon>Eurotiomycetes</taxon>
        <taxon>Eurotiomycetidae</taxon>
        <taxon>Eurotiales</taxon>
        <taxon>Aspergillaceae</taxon>
        <taxon>Penicillium</taxon>
    </lineage>
</organism>
<comment type="caution">
    <text evidence="2">The sequence shown here is derived from an EMBL/GenBank/DDBJ whole genome shotgun (WGS) entry which is preliminary data.</text>
</comment>
<dbReference type="Proteomes" id="UP000190744">
    <property type="component" value="Unassembled WGS sequence"/>
</dbReference>
<evidence type="ECO:0000256" key="1">
    <source>
        <dbReference type="SAM" id="MobiDB-lite"/>
    </source>
</evidence>
<sequence length="825" mass="94482">MYYREKLLQHPTYLTTTPRPPIPVPGLGLERPEICEDLSKGFSQPSQTMTSPPAPSIDMEDPKPPVKAEMPPESCRLLDPDGDLSNELSSYLESDLTYPSDGEMELDDDNMEEDDEMNDCISDIVSDDLDSLLIYDSDNSLDDDLVDDENDDKEWEQESVAFGTLDPKGISYDSDDDDCKSVIHDKEVLEIYNEMTVDADLNKRFGAEAAVNQGLVINEGDTEAVICSTTRRSDDLEEDEDTLVNRCDERISNIVHFFHEKAQTVSWGDVKARTAWMNFAFLQPLKKSDPATVTNVFLDLIPRNVDTTKKPQAKTKRRPRGQRKPKDQRRVKVVYLLFGEDEAEDHRNDAVYPGSSTLNGDNRMITHSGIMANSWIFIARHKLKPRFIKIATFEEDMPGLDLIRTDRGWLVLLLEEVLMLLTDSYMTPSAATERLRWGVTRKEYLDALKECGIPRSPFFPLNRALPLKQGINDKSDIKICRNCNVDKSRSWLFDFVCQPDLTTLFLAPKSGPCDNCGVEETVFWHWHPLDKTSKRCHPCYTFLKAKGHERPREIYDKDSVILTCIECGRNSLQLKGPWRPVWDEHSAKTGMHRCVACTTRRERQIFATAEKENDYQCRHCDTTDPSVEWHTVRCCDSCWKRLRRNDDLQKLRDRGECWNCRADIKSKTKIGAKTSANGFVGVSSTISTLYCVRWEMLYKNKADPNERVFIICANSNNHWNRTKSLEKLRQSRRDSARGDKDRTSQEWRNSKAAQHNSLEIVLYLRRTYSIDYTVQGVLNTLVDFQEQVPEAESFVNNWDLLEMMEAVGVFENAGITVTALADNGS</sequence>
<evidence type="ECO:0000313" key="3">
    <source>
        <dbReference type="Proteomes" id="UP000190744"/>
    </source>
</evidence>
<feature type="compositionally biased region" description="Basic and acidic residues" evidence="1">
    <location>
        <begin position="726"/>
        <end position="749"/>
    </location>
</feature>
<proteinExistence type="predicted"/>
<dbReference type="EMBL" id="LJBN01000183">
    <property type="protein sequence ID" value="OOQ84212.1"/>
    <property type="molecule type" value="Genomic_DNA"/>
</dbReference>
<dbReference type="AlphaFoldDB" id="A0A1S9RFC6"/>
<protein>
    <recommendedName>
        <fullName evidence="4">GATA-type domain-containing protein</fullName>
    </recommendedName>
</protein>
<dbReference type="Gene3D" id="3.30.50.10">
    <property type="entry name" value="Erythroid Transcription Factor GATA-1, subunit A"/>
    <property type="match status" value="1"/>
</dbReference>
<feature type="region of interest" description="Disordered" evidence="1">
    <location>
        <begin position="726"/>
        <end position="750"/>
    </location>
</feature>
<reference evidence="3" key="1">
    <citation type="submission" date="2015-09" db="EMBL/GenBank/DDBJ databases">
        <authorList>
            <person name="Fill T.P."/>
            <person name="Baretta J.F."/>
            <person name="de Almeida L.G."/>
            <person name="Rocha M."/>
            <person name="de Souza D.H."/>
            <person name="Malavazi I."/>
            <person name="Cerdeira L.T."/>
            <person name="Hong H."/>
            <person name="Samborskyy M."/>
            <person name="de Vasconcelos A.T."/>
            <person name="Leadlay P."/>
            <person name="Rodrigues-Filho E."/>
        </authorList>
    </citation>
    <scope>NUCLEOTIDE SEQUENCE [LARGE SCALE GENOMIC DNA]</scope>
    <source>
        <strain evidence="3">LaBioMMi 136</strain>
    </source>
</reference>
<gene>
    <name evidence="2" type="ORF">PEBR_33676</name>
</gene>
<name>A0A1S9RFC6_PENBI</name>